<comment type="caution">
    <text evidence="2">The sequence shown here is derived from an EMBL/GenBank/DDBJ whole genome shotgun (WGS) entry which is preliminary data.</text>
</comment>
<keyword evidence="3" id="KW-1185">Reference proteome</keyword>
<dbReference type="Pfam" id="PF00931">
    <property type="entry name" value="NB-ARC"/>
    <property type="match status" value="1"/>
</dbReference>
<sequence length="714" mass="76964">MQGRADGQGRVYQASRDQYIIEHHHHGDAGSHAWTSPDSIRRPAVGRAPTVLRDRTELMNHLQEAVESGTGNQVYVLHGMGGCGKTAVAYTLFQRVTAAGRRIGLWVNASDAATLRGGMLAVAADRGAQGSELLAARSGLRAPADLVWGRLDQSDVPWLLVLDNADDPAVLQDGGWLRASPRGTVLVTTRQAAARWWPYAELHHVGVLPREHAAQVLCDLAPESGTVEEAAEIADRLGRLPLALTLAGGFLAHQVIEPWTMAQYGHRLQECGHVDLIDQGAVALRREDARHLVSSTWQFSLDALAAQGLPESTALLRLLACYGSDPLPLSLLSGPQLSAVLPPARVEAALRGLLDQSLTTLVDVGLRCVQTHGVLLASVAAGSPAQQVTTVMATAARLLGAVIPAIPDVGPPDLRLRLLAPHALTLLRHATDVSVAVEALDAAVRLAIALHRTGDYLTALEVASTSAAITEPALGPDHRLVLQAHARTGRALCRLGRFEEAEALHRRVLADRERLFGPDDPDTLDSSFGLEFPLEQLGRIQEATELLKQTIGRQQRVLGNYHPLTLRSRVMLLECLPASELGAVIDGAAMPLPEECASLLGPEHSITLEAQLNYALALHTLGRFQPAEEQAHRVADEFQRRYGPDYPITLSARTLCARIQASLGNLVSAIEMMTDVSDRRERSLGAEHPYTAYSRRLVEEFRATAAAGRTPVDP</sequence>
<evidence type="ECO:0000313" key="2">
    <source>
        <dbReference type="EMBL" id="MCQ4083477.1"/>
    </source>
</evidence>
<dbReference type="Proteomes" id="UP001057702">
    <property type="component" value="Unassembled WGS sequence"/>
</dbReference>
<dbReference type="PANTHER" id="PTHR46082:SF6">
    <property type="entry name" value="AAA+ ATPASE DOMAIN-CONTAINING PROTEIN-RELATED"/>
    <property type="match status" value="1"/>
</dbReference>
<dbReference type="EMBL" id="JANFNG010000022">
    <property type="protein sequence ID" value="MCQ4083477.1"/>
    <property type="molecule type" value="Genomic_DNA"/>
</dbReference>
<dbReference type="PANTHER" id="PTHR46082">
    <property type="entry name" value="ATP/GTP-BINDING PROTEIN-RELATED"/>
    <property type="match status" value="1"/>
</dbReference>
<gene>
    <name evidence="2" type="ORF">NGB36_23480</name>
</gene>
<protein>
    <submittedName>
        <fullName evidence="2">Tetratricopeptide repeat protein</fullName>
    </submittedName>
</protein>
<dbReference type="Gene3D" id="1.25.40.10">
    <property type="entry name" value="Tetratricopeptide repeat domain"/>
    <property type="match status" value="2"/>
</dbReference>
<accession>A0ABT1Q0L1</accession>
<dbReference type="Pfam" id="PF13424">
    <property type="entry name" value="TPR_12"/>
    <property type="match status" value="2"/>
</dbReference>
<dbReference type="InterPro" id="IPR011990">
    <property type="entry name" value="TPR-like_helical_dom_sf"/>
</dbReference>
<dbReference type="Gene3D" id="3.40.50.300">
    <property type="entry name" value="P-loop containing nucleotide triphosphate hydrolases"/>
    <property type="match status" value="1"/>
</dbReference>
<dbReference type="SUPFAM" id="SSF52540">
    <property type="entry name" value="P-loop containing nucleoside triphosphate hydrolases"/>
    <property type="match status" value="1"/>
</dbReference>
<dbReference type="SUPFAM" id="SSF48452">
    <property type="entry name" value="TPR-like"/>
    <property type="match status" value="2"/>
</dbReference>
<evidence type="ECO:0000259" key="1">
    <source>
        <dbReference type="Pfam" id="PF00931"/>
    </source>
</evidence>
<evidence type="ECO:0000313" key="3">
    <source>
        <dbReference type="Proteomes" id="UP001057702"/>
    </source>
</evidence>
<organism evidence="2 3">
    <name type="scientific">Streptomyces humicola</name>
    <dbReference type="NCBI Taxonomy" id="2953240"/>
    <lineage>
        <taxon>Bacteria</taxon>
        <taxon>Bacillati</taxon>
        <taxon>Actinomycetota</taxon>
        <taxon>Actinomycetes</taxon>
        <taxon>Kitasatosporales</taxon>
        <taxon>Streptomycetaceae</taxon>
        <taxon>Streptomyces</taxon>
    </lineage>
</organism>
<dbReference type="InterPro" id="IPR002182">
    <property type="entry name" value="NB-ARC"/>
</dbReference>
<dbReference type="InterPro" id="IPR053137">
    <property type="entry name" value="NLR-like"/>
</dbReference>
<dbReference type="Pfam" id="PF13374">
    <property type="entry name" value="TPR_10"/>
    <property type="match status" value="1"/>
</dbReference>
<reference evidence="2" key="1">
    <citation type="submission" date="2022-06" db="EMBL/GenBank/DDBJ databases">
        <title>Draft genome sequence of Streptomyces sp. RB6PN25 isolated from peat swamp forest in Thailand.</title>
        <authorList>
            <person name="Duangmal K."/>
            <person name="Klaysubun C."/>
        </authorList>
    </citation>
    <scope>NUCLEOTIDE SEQUENCE</scope>
    <source>
        <strain evidence="2">RB6PN25</strain>
    </source>
</reference>
<dbReference type="InterPro" id="IPR027417">
    <property type="entry name" value="P-loop_NTPase"/>
</dbReference>
<name>A0ABT1Q0L1_9ACTN</name>
<proteinExistence type="predicted"/>
<feature type="domain" description="NB-ARC" evidence="1">
    <location>
        <begin position="58"/>
        <end position="220"/>
    </location>
</feature>